<organism evidence="2 3">
    <name type="scientific">Mycena rosella</name>
    <name type="common">Pink bonnet</name>
    <name type="synonym">Agaricus rosellus</name>
    <dbReference type="NCBI Taxonomy" id="1033263"/>
    <lineage>
        <taxon>Eukaryota</taxon>
        <taxon>Fungi</taxon>
        <taxon>Dikarya</taxon>
        <taxon>Basidiomycota</taxon>
        <taxon>Agaricomycotina</taxon>
        <taxon>Agaricomycetes</taxon>
        <taxon>Agaricomycetidae</taxon>
        <taxon>Agaricales</taxon>
        <taxon>Marasmiineae</taxon>
        <taxon>Mycenaceae</taxon>
        <taxon>Mycena</taxon>
    </lineage>
</organism>
<sequence>MPRKLRAATSIEQKRKVPDLLEGIAPEPPTQDLSIGRTYGEGPEREWALGSKPQPAVRPLDLGEWDKLFDTLHEVAHTKLCTGVDETDAMYAGVTYEISERSWIDERDAWKESHKFLGRRGMEAGLRQALTFGPMPWSSSVGAQKHRKIPLFGPEASEASEEVKSEVKREESD</sequence>
<feature type="region of interest" description="Disordered" evidence="1">
    <location>
        <begin position="149"/>
        <end position="173"/>
    </location>
</feature>
<keyword evidence="3" id="KW-1185">Reference proteome</keyword>
<reference evidence="2" key="1">
    <citation type="submission" date="2023-03" db="EMBL/GenBank/DDBJ databases">
        <title>Massive genome expansion in bonnet fungi (Mycena s.s.) driven by repeated elements and novel gene families across ecological guilds.</title>
        <authorList>
            <consortium name="Lawrence Berkeley National Laboratory"/>
            <person name="Harder C.B."/>
            <person name="Miyauchi S."/>
            <person name="Viragh M."/>
            <person name="Kuo A."/>
            <person name="Thoen E."/>
            <person name="Andreopoulos B."/>
            <person name="Lu D."/>
            <person name="Skrede I."/>
            <person name="Drula E."/>
            <person name="Henrissat B."/>
            <person name="Morin E."/>
            <person name="Kohler A."/>
            <person name="Barry K."/>
            <person name="LaButti K."/>
            <person name="Morin E."/>
            <person name="Salamov A."/>
            <person name="Lipzen A."/>
            <person name="Mereny Z."/>
            <person name="Hegedus B."/>
            <person name="Baldrian P."/>
            <person name="Stursova M."/>
            <person name="Weitz H."/>
            <person name="Taylor A."/>
            <person name="Grigoriev I.V."/>
            <person name="Nagy L.G."/>
            <person name="Martin F."/>
            <person name="Kauserud H."/>
        </authorList>
    </citation>
    <scope>NUCLEOTIDE SEQUENCE</scope>
    <source>
        <strain evidence="2">CBHHK067</strain>
    </source>
</reference>
<dbReference type="AlphaFoldDB" id="A0AAD7D4C5"/>
<feature type="region of interest" description="Disordered" evidence="1">
    <location>
        <begin position="1"/>
        <end position="53"/>
    </location>
</feature>
<dbReference type="Proteomes" id="UP001221757">
    <property type="component" value="Unassembled WGS sequence"/>
</dbReference>
<evidence type="ECO:0000313" key="3">
    <source>
        <dbReference type="Proteomes" id="UP001221757"/>
    </source>
</evidence>
<feature type="compositionally biased region" description="Basic and acidic residues" evidence="1">
    <location>
        <begin position="161"/>
        <end position="173"/>
    </location>
</feature>
<proteinExistence type="predicted"/>
<name>A0AAD7D4C5_MYCRO</name>
<dbReference type="EMBL" id="JARKIE010000136">
    <property type="protein sequence ID" value="KAJ7677644.1"/>
    <property type="molecule type" value="Genomic_DNA"/>
</dbReference>
<accession>A0AAD7D4C5</accession>
<protein>
    <submittedName>
        <fullName evidence="2">Uncharacterized protein</fullName>
    </submittedName>
</protein>
<gene>
    <name evidence="2" type="ORF">B0H17DRAFT_1206917</name>
</gene>
<comment type="caution">
    <text evidence="2">The sequence shown here is derived from an EMBL/GenBank/DDBJ whole genome shotgun (WGS) entry which is preliminary data.</text>
</comment>
<evidence type="ECO:0000256" key="1">
    <source>
        <dbReference type="SAM" id="MobiDB-lite"/>
    </source>
</evidence>
<evidence type="ECO:0000313" key="2">
    <source>
        <dbReference type="EMBL" id="KAJ7677644.1"/>
    </source>
</evidence>